<dbReference type="Gene3D" id="3.40.50.300">
    <property type="entry name" value="P-loop containing nucleotide triphosphate hydrolases"/>
    <property type="match status" value="1"/>
</dbReference>
<evidence type="ECO:0000259" key="1">
    <source>
        <dbReference type="Pfam" id="PF13175"/>
    </source>
</evidence>
<feature type="domain" description="Endonuclease GajA/Old nuclease/RecF-like AAA" evidence="1">
    <location>
        <begin position="8"/>
        <end position="78"/>
    </location>
</feature>
<dbReference type="Proteomes" id="UP000003835">
    <property type="component" value="Unassembled WGS sequence"/>
</dbReference>
<dbReference type="SUPFAM" id="SSF52540">
    <property type="entry name" value="P-loop containing nucleoside triphosphate hydrolases"/>
    <property type="match status" value="1"/>
</dbReference>
<accession>B4W473</accession>
<dbReference type="AlphaFoldDB" id="B4W473"/>
<dbReference type="InterPro" id="IPR051396">
    <property type="entry name" value="Bact_Antivir_Def_Nuclease"/>
</dbReference>
<gene>
    <name evidence="2" type="ORF">MC7420_6651</name>
</gene>
<organism evidence="2 3">
    <name type="scientific">Coleofasciculus chthonoplastes PCC 7420</name>
    <dbReference type="NCBI Taxonomy" id="118168"/>
    <lineage>
        <taxon>Bacteria</taxon>
        <taxon>Bacillati</taxon>
        <taxon>Cyanobacteriota</taxon>
        <taxon>Cyanophyceae</taxon>
        <taxon>Coleofasciculales</taxon>
        <taxon>Coleofasciculaceae</taxon>
        <taxon>Coleofasciculus</taxon>
    </lineage>
</organism>
<dbReference type="PANTHER" id="PTHR43581:SF4">
    <property type="entry name" value="ATP_GTP PHOSPHATASE"/>
    <property type="match status" value="1"/>
</dbReference>
<dbReference type="EMBL" id="DS989877">
    <property type="protein sequence ID" value="EDX71051.1"/>
    <property type="molecule type" value="Genomic_DNA"/>
</dbReference>
<evidence type="ECO:0000313" key="3">
    <source>
        <dbReference type="Proteomes" id="UP000003835"/>
    </source>
</evidence>
<protein>
    <recommendedName>
        <fullName evidence="1">Endonuclease GajA/Old nuclease/RecF-like AAA domain-containing protein</fullName>
    </recommendedName>
</protein>
<dbReference type="eggNOG" id="COG1106">
    <property type="taxonomic scope" value="Bacteria"/>
</dbReference>
<dbReference type="PANTHER" id="PTHR43581">
    <property type="entry name" value="ATP/GTP PHOSPHATASE"/>
    <property type="match status" value="1"/>
</dbReference>
<name>B4W473_9CYAN</name>
<evidence type="ECO:0000313" key="2">
    <source>
        <dbReference type="EMBL" id="EDX71051.1"/>
    </source>
</evidence>
<proteinExistence type="predicted"/>
<dbReference type="STRING" id="118168.MC7420_6651"/>
<keyword evidence="3" id="KW-1185">Reference proteome</keyword>
<dbReference type="Pfam" id="PF13175">
    <property type="entry name" value="AAA_15"/>
    <property type="match status" value="1"/>
</dbReference>
<sequence>MRRHKEYPIPLSSMGEGMRRILNLAMAAVTVENGVLLIDEIETGLYYEVQTDMWRFILEVANELNIQVFATTHSWDCICAFQEAVDEFDDPSVSKLFRLSRKGEDIRPVEYPADELSVAVRQSIEVR</sequence>
<dbReference type="HOGENOM" id="CLU_140303_0_0_3"/>
<dbReference type="InterPro" id="IPR027417">
    <property type="entry name" value="P-loop_NTPase"/>
</dbReference>
<dbReference type="InterPro" id="IPR041685">
    <property type="entry name" value="AAA_GajA/Old/RecF-like"/>
</dbReference>
<reference evidence="2 3" key="1">
    <citation type="submission" date="2008-07" db="EMBL/GenBank/DDBJ databases">
        <authorList>
            <person name="Tandeau de Marsac N."/>
            <person name="Ferriera S."/>
            <person name="Johnson J."/>
            <person name="Kravitz S."/>
            <person name="Beeson K."/>
            <person name="Sutton G."/>
            <person name="Rogers Y.-H."/>
            <person name="Friedman R."/>
            <person name="Frazier M."/>
            <person name="Venter J.C."/>
        </authorList>
    </citation>
    <scope>NUCLEOTIDE SEQUENCE [LARGE SCALE GENOMIC DNA]</scope>
    <source>
        <strain evidence="2 3">PCC 7420</strain>
    </source>
</reference>